<gene>
    <name evidence="3" type="ORF">DPRO_3008</name>
</gene>
<organism evidence="3 4">
    <name type="scientific">Pseudodesulfovibrio profundus</name>
    <dbReference type="NCBI Taxonomy" id="57320"/>
    <lineage>
        <taxon>Bacteria</taxon>
        <taxon>Pseudomonadati</taxon>
        <taxon>Thermodesulfobacteriota</taxon>
        <taxon>Desulfovibrionia</taxon>
        <taxon>Desulfovibrionales</taxon>
        <taxon>Desulfovibrionaceae</taxon>
    </lineage>
</organism>
<accession>A0A2C8FAW8</accession>
<keyword evidence="2" id="KW-0812">Transmembrane</keyword>
<dbReference type="RefSeq" id="WP_097012714.1">
    <property type="nucleotide sequence ID" value="NZ_LT907975.1"/>
</dbReference>
<keyword evidence="2" id="KW-1133">Transmembrane helix</keyword>
<dbReference type="OrthoDB" id="5457704at2"/>
<evidence type="ECO:0008006" key="5">
    <source>
        <dbReference type="Google" id="ProtNLM"/>
    </source>
</evidence>
<name>A0A2C8FAW8_9BACT</name>
<evidence type="ECO:0000313" key="4">
    <source>
        <dbReference type="Proteomes" id="UP000219215"/>
    </source>
</evidence>
<evidence type="ECO:0000256" key="1">
    <source>
        <dbReference type="SAM" id="MobiDB-lite"/>
    </source>
</evidence>
<dbReference type="EMBL" id="LT907975">
    <property type="protein sequence ID" value="SOB59918.1"/>
    <property type="molecule type" value="Genomic_DNA"/>
</dbReference>
<feature type="region of interest" description="Disordered" evidence="1">
    <location>
        <begin position="1"/>
        <end position="21"/>
    </location>
</feature>
<keyword evidence="4" id="KW-1185">Reference proteome</keyword>
<dbReference type="AlphaFoldDB" id="A0A2C8FAW8"/>
<sequence length="217" mass="23224">MVENNTEQQGSHEQVTPTHSGQMNPFIEALVKHQKNILFGAAGLIVAAAIYAGFNTYSEKAEGSATAKLGTILIETSGKEKIAQLETLLGDSPSSVKPAILIELARTSMINADYDKAVEYWDKVAAETGSNLEFVAQLGKAKSLTMAGKAKEALAVLQGLSESAPESFTIPLNRQLAVAAEQAQDDAAALAAYEKLAQENLPDKQFIEYKVAQLKNK</sequence>
<proteinExistence type="predicted"/>
<feature type="transmembrane region" description="Helical" evidence="2">
    <location>
        <begin position="37"/>
        <end position="54"/>
    </location>
</feature>
<dbReference type="SUPFAM" id="SSF48452">
    <property type="entry name" value="TPR-like"/>
    <property type="match status" value="1"/>
</dbReference>
<evidence type="ECO:0000256" key="2">
    <source>
        <dbReference type="SAM" id="Phobius"/>
    </source>
</evidence>
<dbReference type="InterPro" id="IPR011990">
    <property type="entry name" value="TPR-like_helical_dom_sf"/>
</dbReference>
<dbReference type="KEGG" id="pprf:DPRO_3008"/>
<dbReference type="Gene3D" id="1.25.40.10">
    <property type="entry name" value="Tetratricopeptide repeat domain"/>
    <property type="match status" value="1"/>
</dbReference>
<dbReference type="Proteomes" id="UP000219215">
    <property type="component" value="Chromosome DPRO"/>
</dbReference>
<reference evidence="4" key="1">
    <citation type="submission" date="2017-09" db="EMBL/GenBank/DDBJ databases">
        <authorList>
            <person name="Regsiter A."/>
            <person name="William W."/>
        </authorList>
    </citation>
    <scope>NUCLEOTIDE SEQUENCE [LARGE SCALE GENOMIC DNA]</scope>
    <source>
        <strain evidence="4">500-1</strain>
    </source>
</reference>
<protein>
    <recommendedName>
        <fullName evidence="5">Tetratricopeptide repeat-like domain-containing protein</fullName>
    </recommendedName>
</protein>
<keyword evidence="2" id="KW-0472">Membrane</keyword>
<evidence type="ECO:0000313" key="3">
    <source>
        <dbReference type="EMBL" id="SOB59918.1"/>
    </source>
</evidence>